<proteinExistence type="predicted"/>
<sequence>MGLNCYHAISSLLDGMVCGSGDHRDGAIYIAACLEASRLIYICFGGGMTKRQLRFYDLKVKAAARYEVNNEMISTNVVAFPLLDIMKQAVTVFDSVECLYRELPNEIKFYLADICIEEDESKVTLLINKSDPTEPDQTISNPILGERQDLEKPDGFGNDYSAHVCINLNPIGPNLYSMVYESPRGGIPGAQVHSFINHLFRECRAHHKSAYKVAHPAGVMEDGRPVLVNALHTVDLNGKISDDFLNDLANGSLGRIELANYKNVGRVWDDSAGLKEEKNIIILRPEVAHLPAEGVLDALKQAFTKGSNFDYDEAVIVFKDPYDTQHTVVMNTEDFTLSDNEKYVKKAYIVTPDVNANGYGEIDNDIKNALYAAL</sequence>
<name>A0A5E7L148_PSEFL</name>
<evidence type="ECO:0000313" key="2">
    <source>
        <dbReference type="Proteomes" id="UP000377224"/>
    </source>
</evidence>
<dbReference type="EMBL" id="CABVIN010000004">
    <property type="protein sequence ID" value="VVP06931.1"/>
    <property type="molecule type" value="Genomic_DNA"/>
</dbReference>
<gene>
    <name evidence="1" type="ORF">PS896_03122</name>
</gene>
<accession>A0A5E7L148</accession>
<protein>
    <submittedName>
        <fullName evidence="1">Uncharacterized protein</fullName>
    </submittedName>
</protein>
<dbReference type="AlphaFoldDB" id="A0A5E7L148"/>
<dbReference type="Proteomes" id="UP000377224">
    <property type="component" value="Unassembled WGS sequence"/>
</dbReference>
<dbReference type="RefSeq" id="WP_150647860.1">
    <property type="nucleotide sequence ID" value="NZ_CABVIN010000004.1"/>
</dbReference>
<organism evidence="1 2">
    <name type="scientific">Pseudomonas fluorescens</name>
    <dbReference type="NCBI Taxonomy" id="294"/>
    <lineage>
        <taxon>Bacteria</taxon>
        <taxon>Pseudomonadati</taxon>
        <taxon>Pseudomonadota</taxon>
        <taxon>Gammaproteobacteria</taxon>
        <taxon>Pseudomonadales</taxon>
        <taxon>Pseudomonadaceae</taxon>
        <taxon>Pseudomonas</taxon>
    </lineage>
</organism>
<evidence type="ECO:0000313" key="1">
    <source>
        <dbReference type="EMBL" id="VVP06931.1"/>
    </source>
</evidence>
<reference evidence="1 2" key="1">
    <citation type="submission" date="2019-09" db="EMBL/GenBank/DDBJ databases">
        <authorList>
            <person name="Chandra G."/>
            <person name="Truman W A."/>
        </authorList>
    </citation>
    <scope>NUCLEOTIDE SEQUENCE [LARGE SCALE GENOMIC DNA]</scope>
    <source>
        <strain evidence="1">PS896</strain>
    </source>
</reference>